<dbReference type="GO" id="GO:0020037">
    <property type="term" value="F:heme binding"/>
    <property type="evidence" value="ECO:0007669"/>
    <property type="project" value="InterPro"/>
</dbReference>
<dbReference type="Pfam" id="PF01578">
    <property type="entry name" value="Cytochrom_C_asm"/>
    <property type="match status" value="1"/>
</dbReference>
<keyword evidence="1" id="KW-1133">Transmembrane helix</keyword>
<evidence type="ECO:0000256" key="1">
    <source>
        <dbReference type="SAM" id="Phobius"/>
    </source>
</evidence>
<reference evidence="4" key="1">
    <citation type="submission" date="2010-04" db="EMBL/GenBank/DDBJ databases">
        <title>Complete genome sequence of Nitrosococcus halophilus Nc4, a salt-adapted, aerobic obligate ammonia-oxidizing sulfur purple bacterium.</title>
        <authorList>
            <consortium name="US DOE Joint Genome Institute"/>
            <person name="Campbell M.A."/>
            <person name="Malfatti S.A."/>
            <person name="Chain P.S.G."/>
            <person name="Heidelberg J.F."/>
            <person name="Ward B.B."/>
            <person name="Klotz M.G."/>
        </authorList>
    </citation>
    <scope>NUCLEOTIDE SEQUENCE [LARGE SCALE GENOMIC DNA]</scope>
    <source>
        <strain evidence="4">Nc4</strain>
    </source>
</reference>
<organism evidence="3 4">
    <name type="scientific">Nitrosococcus halophilus (strain Nc4)</name>
    <dbReference type="NCBI Taxonomy" id="472759"/>
    <lineage>
        <taxon>Bacteria</taxon>
        <taxon>Pseudomonadati</taxon>
        <taxon>Pseudomonadota</taxon>
        <taxon>Gammaproteobacteria</taxon>
        <taxon>Chromatiales</taxon>
        <taxon>Chromatiaceae</taxon>
        <taxon>Nitrosococcus</taxon>
    </lineage>
</organism>
<dbReference type="OrthoDB" id="9780793at2"/>
<keyword evidence="1" id="KW-0812">Transmembrane</keyword>
<dbReference type="STRING" id="472759.Nhal_0923"/>
<dbReference type="Proteomes" id="UP000001844">
    <property type="component" value="Chromosome"/>
</dbReference>
<evidence type="ECO:0000259" key="2">
    <source>
        <dbReference type="Pfam" id="PF01578"/>
    </source>
</evidence>
<feature type="transmembrane region" description="Helical" evidence="1">
    <location>
        <begin position="188"/>
        <end position="211"/>
    </location>
</feature>
<evidence type="ECO:0000313" key="3">
    <source>
        <dbReference type="EMBL" id="ADE14097.1"/>
    </source>
</evidence>
<dbReference type="KEGG" id="nhl:Nhal_0923"/>
<protein>
    <submittedName>
        <fullName evidence="3">Cytochrome c assembly protein</fullName>
    </submittedName>
</protein>
<dbReference type="InterPro" id="IPR052372">
    <property type="entry name" value="YpjD/HemX"/>
</dbReference>
<feature type="transmembrane region" description="Helical" evidence="1">
    <location>
        <begin position="68"/>
        <end position="89"/>
    </location>
</feature>
<gene>
    <name evidence="3" type="ordered locus">Nhal_0923</name>
</gene>
<dbReference type="InterPro" id="IPR002541">
    <property type="entry name" value="Cyt_c_assembly"/>
</dbReference>
<dbReference type="eggNOG" id="COG4137">
    <property type="taxonomic scope" value="Bacteria"/>
</dbReference>
<dbReference type="AlphaFoldDB" id="D5BYB4"/>
<feature type="transmembrane region" description="Helical" evidence="1">
    <location>
        <begin position="253"/>
        <end position="276"/>
    </location>
</feature>
<dbReference type="HOGENOM" id="CLU_049710_1_0_6"/>
<feature type="domain" description="Cytochrome c assembly protein" evidence="2">
    <location>
        <begin position="44"/>
        <end position="275"/>
    </location>
</feature>
<dbReference type="PANTHER" id="PTHR38034">
    <property type="entry name" value="INNER MEMBRANE PROTEIN YPJD"/>
    <property type="match status" value="1"/>
</dbReference>
<dbReference type="GO" id="GO:0017004">
    <property type="term" value="P:cytochrome complex assembly"/>
    <property type="evidence" value="ECO:0007669"/>
    <property type="project" value="InterPro"/>
</dbReference>
<proteinExistence type="predicted"/>
<feature type="transmembrane region" description="Helical" evidence="1">
    <location>
        <begin position="6"/>
        <end position="30"/>
    </location>
</feature>
<name>D5BYB4_NITHN</name>
<keyword evidence="4" id="KW-1185">Reference proteome</keyword>
<dbReference type="PANTHER" id="PTHR38034:SF1">
    <property type="entry name" value="INNER MEMBRANE PROTEIN YPJD"/>
    <property type="match status" value="1"/>
</dbReference>
<feature type="transmembrane region" description="Helical" evidence="1">
    <location>
        <begin position="223"/>
        <end position="241"/>
    </location>
</feature>
<evidence type="ECO:0000313" key="4">
    <source>
        <dbReference type="Proteomes" id="UP000001844"/>
    </source>
</evidence>
<accession>D5BYB4</accession>
<keyword evidence="1" id="KW-0472">Membrane</keyword>
<feature type="transmembrane region" description="Helical" evidence="1">
    <location>
        <begin position="101"/>
        <end position="118"/>
    </location>
</feature>
<feature type="transmembrane region" description="Helical" evidence="1">
    <location>
        <begin position="138"/>
        <end position="162"/>
    </location>
</feature>
<sequence>MSSISIESLLGILCYCAAGITVGWYLLNVNAKKSKRNASKRLAALLGLTGVVFHGVVLANRLFTASGINLSFTDALSAAAWLMVLLLLATSLKEPIENMGIAVYPFAAITLGVQNLFPSQHIVIEFGAETNTANPLEIHILISLVAYSLFALAAMHAILLAVQNKHLRNKHPGGFIRALPPLQTMENLLFQILAVGFVLLSLSLFSGILFLEDLFAQHLAHKTVFSIIAWLVFGILLWGRWRFGWRGPTAIRWTLSGFFFLMLAYFGSKLVLEIVLQRT</sequence>
<dbReference type="RefSeq" id="WP_013031990.1">
    <property type="nucleotide sequence ID" value="NC_013960.1"/>
</dbReference>
<feature type="transmembrane region" description="Helical" evidence="1">
    <location>
        <begin position="42"/>
        <end position="62"/>
    </location>
</feature>
<dbReference type="EMBL" id="CP001798">
    <property type="protein sequence ID" value="ADE14097.1"/>
    <property type="molecule type" value="Genomic_DNA"/>
</dbReference>